<keyword evidence="2" id="KW-0472">Membrane</keyword>
<evidence type="ECO:0000256" key="2">
    <source>
        <dbReference type="SAM" id="Phobius"/>
    </source>
</evidence>
<gene>
    <name evidence="3" type="ORF">Q3C12_26950</name>
</gene>
<comment type="caution">
    <text evidence="3">The sequence shown here is derived from an EMBL/GenBank/DDBJ whole genome shotgun (WGS) entry which is preliminary data.</text>
</comment>
<keyword evidence="2" id="KW-1133">Transmembrane helix</keyword>
<protein>
    <submittedName>
        <fullName evidence="3">Uncharacterized protein</fullName>
    </submittedName>
</protein>
<dbReference type="Proteomes" id="UP001168883">
    <property type="component" value="Unassembled WGS sequence"/>
</dbReference>
<sequence length="176" mass="20178">MERVAKYFGWFYPLLLALIILAVAYKFGFNSKVKYFDKVLDGSITFSSIVVGFLGALLGILMSIRDSSIVKAIFATNEKKTLKLYFQETFIIGFAVVIFSCTMHVMRDESSVVTDWLFTAWILVAAWFIPSTYRIVSILMSVFFSSDISIARPQGNKTEDPQTREQMRKNLTRYKE</sequence>
<evidence type="ECO:0000313" key="4">
    <source>
        <dbReference type="Proteomes" id="UP001168883"/>
    </source>
</evidence>
<feature type="transmembrane region" description="Helical" evidence="2">
    <location>
        <begin position="7"/>
        <end position="25"/>
    </location>
</feature>
<proteinExistence type="predicted"/>
<feature type="transmembrane region" description="Helical" evidence="2">
    <location>
        <begin position="118"/>
        <end position="144"/>
    </location>
</feature>
<reference evidence="3" key="1">
    <citation type="submission" date="2023-07" db="EMBL/GenBank/DDBJ databases">
        <authorList>
            <person name="Aktuganov G."/>
            <person name="Boyko T."/>
            <person name="Delegan Y."/>
            <person name="Galimzianova N."/>
            <person name="Gilvanova E."/>
            <person name="Korobov V."/>
            <person name="Kuzmina L."/>
            <person name="Melentiev A."/>
            <person name="Milman P."/>
            <person name="Ryabova A."/>
            <person name="Stupak E."/>
            <person name="Yasakov T."/>
            <person name="Zharikova N."/>
            <person name="Zhurenko E."/>
        </authorList>
    </citation>
    <scope>NUCLEOTIDE SEQUENCE</scope>
    <source>
        <strain evidence="3">IB-739</strain>
    </source>
</reference>
<feature type="transmembrane region" description="Helical" evidence="2">
    <location>
        <begin position="85"/>
        <end position="106"/>
    </location>
</feature>
<feature type="transmembrane region" description="Helical" evidence="2">
    <location>
        <begin position="45"/>
        <end position="64"/>
    </location>
</feature>
<dbReference type="RefSeq" id="WP_302880873.1">
    <property type="nucleotide sequence ID" value="NZ_JAUMKJ010000044.1"/>
</dbReference>
<keyword evidence="4" id="KW-1185">Reference proteome</keyword>
<evidence type="ECO:0000313" key="3">
    <source>
        <dbReference type="EMBL" id="MDO3680655.1"/>
    </source>
</evidence>
<accession>A0ABT8VI41</accession>
<dbReference type="EMBL" id="JAUMKJ010000044">
    <property type="protein sequence ID" value="MDO3680655.1"/>
    <property type="molecule type" value="Genomic_DNA"/>
</dbReference>
<feature type="compositionally biased region" description="Basic and acidic residues" evidence="1">
    <location>
        <begin position="157"/>
        <end position="176"/>
    </location>
</feature>
<evidence type="ECO:0000256" key="1">
    <source>
        <dbReference type="SAM" id="MobiDB-lite"/>
    </source>
</evidence>
<name>A0ABT8VI41_9BACL</name>
<feature type="region of interest" description="Disordered" evidence="1">
    <location>
        <begin position="153"/>
        <end position="176"/>
    </location>
</feature>
<keyword evidence="2" id="KW-0812">Transmembrane</keyword>
<organism evidence="3 4">
    <name type="scientific">Paenibacillus ehimensis</name>
    <dbReference type="NCBI Taxonomy" id="79264"/>
    <lineage>
        <taxon>Bacteria</taxon>
        <taxon>Bacillati</taxon>
        <taxon>Bacillota</taxon>
        <taxon>Bacilli</taxon>
        <taxon>Bacillales</taxon>
        <taxon>Paenibacillaceae</taxon>
        <taxon>Paenibacillus</taxon>
    </lineage>
</organism>